<feature type="transmembrane region" description="Helical" evidence="1">
    <location>
        <begin position="40"/>
        <end position="59"/>
    </location>
</feature>
<evidence type="ECO:0000313" key="3">
    <source>
        <dbReference type="Proteomes" id="UP000181942"/>
    </source>
</evidence>
<evidence type="ECO:0000313" key="2">
    <source>
        <dbReference type="EMBL" id="SFG01098.1"/>
    </source>
</evidence>
<dbReference type="RefSeq" id="WP_075030902.1">
    <property type="nucleotide sequence ID" value="NZ_FONR01000014.1"/>
</dbReference>
<accession>A0A1I2NC68</accession>
<proteinExistence type="predicted"/>
<gene>
    <name evidence="2" type="ORF">SAMN02787118_114302</name>
</gene>
<dbReference type="AlphaFoldDB" id="A0A1I2NC68"/>
<reference evidence="2 3" key="1">
    <citation type="submission" date="2016-10" db="EMBL/GenBank/DDBJ databases">
        <authorList>
            <person name="de Groot N.N."/>
        </authorList>
    </citation>
    <scope>NUCLEOTIDE SEQUENCE [LARGE SCALE GENOMIC DNA]</scope>
    <source>
        <strain evidence="2 3">OK461</strain>
    </source>
</reference>
<feature type="transmembrane region" description="Helical" evidence="1">
    <location>
        <begin position="65"/>
        <end position="82"/>
    </location>
</feature>
<evidence type="ECO:0000256" key="1">
    <source>
        <dbReference type="SAM" id="Phobius"/>
    </source>
</evidence>
<dbReference type="InterPro" id="IPR049920">
    <property type="entry name" value="IK1_05631-like"/>
</dbReference>
<keyword evidence="1" id="KW-0812">Transmembrane</keyword>
<organism evidence="2 3">
    <name type="scientific">Streptomyces mirabilis</name>
    <dbReference type="NCBI Taxonomy" id="68239"/>
    <lineage>
        <taxon>Bacteria</taxon>
        <taxon>Bacillati</taxon>
        <taxon>Actinomycetota</taxon>
        <taxon>Actinomycetes</taxon>
        <taxon>Kitasatosporales</taxon>
        <taxon>Streptomycetaceae</taxon>
        <taxon>Streptomyces</taxon>
    </lineage>
</organism>
<dbReference type="OrthoDB" id="3297333at2"/>
<name>A0A1I2NC68_9ACTN</name>
<keyword evidence="1" id="KW-0472">Membrane</keyword>
<dbReference type="Proteomes" id="UP000181942">
    <property type="component" value="Unassembled WGS sequence"/>
</dbReference>
<feature type="transmembrane region" description="Helical" evidence="1">
    <location>
        <begin position="168"/>
        <end position="187"/>
    </location>
</feature>
<sequence length="309" mass="34097">MSPRTLLPIVEHQNDPEMLRLLRAASASHARAQRLASGHVVVSTALAVGAVVGVFVPVALTPLSLTGLVWAVVYAVGASAWTKNEFRRAALLQETFDTRLFGLPWNHVLVDRGPSADEISRLARHYRGSPGRLRDYYEIQDLPRPFDVVACQLQNLGWGSRIRRRYAGFVRTGLVLWCAAGVLVGVLNRMPLTDVLMDWYVPSLGLLLLGVDTYQAQQDTVAAREHARKALLTRTEQYARAGALEAQTAGILSLARQVQDVLLQTRLTQARVPNWFFNRFLDTDRADFAAAMDELGRLVTTPTTASGQG</sequence>
<keyword evidence="1" id="KW-1133">Transmembrane helix</keyword>
<dbReference type="Pfam" id="PF18159">
    <property type="entry name" value="S_4TM"/>
    <property type="match status" value="1"/>
</dbReference>
<protein>
    <submittedName>
        <fullName evidence="2">Uncharacterized protein</fullName>
    </submittedName>
</protein>
<dbReference type="EMBL" id="FONR01000014">
    <property type="protein sequence ID" value="SFG01098.1"/>
    <property type="molecule type" value="Genomic_DNA"/>
</dbReference>